<feature type="transmembrane region" description="Helical" evidence="1">
    <location>
        <begin position="100"/>
        <end position="119"/>
    </location>
</feature>
<dbReference type="EMBL" id="SNXK01000014">
    <property type="protein sequence ID" value="TDP29014.1"/>
    <property type="molecule type" value="Genomic_DNA"/>
</dbReference>
<comment type="caution">
    <text evidence="3">The sequence shown here is derived from an EMBL/GenBank/DDBJ whole genome shotgun (WGS) entry which is preliminary data.</text>
</comment>
<dbReference type="InterPro" id="IPR036938">
    <property type="entry name" value="PAP2/HPO_sf"/>
</dbReference>
<keyword evidence="1" id="KW-0472">Membrane</keyword>
<gene>
    <name evidence="3" type="ORF">DFR75_11447</name>
</gene>
<feature type="transmembrane region" description="Helical" evidence="1">
    <location>
        <begin position="173"/>
        <end position="193"/>
    </location>
</feature>
<evidence type="ECO:0000313" key="3">
    <source>
        <dbReference type="EMBL" id="TDP29014.1"/>
    </source>
</evidence>
<dbReference type="InterPro" id="IPR000326">
    <property type="entry name" value="PAP2/HPO"/>
</dbReference>
<accession>A0A4R6NYZ0</accession>
<feature type="transmembrane region" description="Helical" evidence="1">
    <location>
        <begin position="199"/>
        <end position="218"/>
    </location>
</feature>
<feature type="transmembrane region" description="Helical" evidence="1">
    <location>
        <begin position="21"/>
        <end position="41"/>
    </location>
</feature>
<dbReference type="Gene3D" id="1.20.144.10">
    <property type="entry name" value="Phosphatidic acid phosphatase type 2/haloperoxidase"/>
    <property type="match status" value="2"/>
</dbReference>
<feature type="transmembrane region" description="Helical" evidence="1">
    <location>
        <begin position="139"/>
        <end position="161"/>
    </location>
</feature>
<keyword evidence="1" id="KW-0812">Transmembrane</keyword>
<keyword evidence="4" id="KW-1185">Reference proteome</keyword>
<organism evidence="3 4">
    <name type="scientific">Nocardia ignorata</name>
    <dbReference type="NCBI Taxonomy" id="145285"/>
    <lineage>
        <taxon>Bacteria</taxon>
        <taxon>Bacillati</taxon>
        <taxon>Actinomycetota</taxon>
        <taxon>Actinomycetes</taxon>
        <taxon>Mycobacteriales</taxon>
        <taxon>Nocardiaceae</taxon>
        <taxon>Nocardia</taxon>
    </lineage>
</organism>
<dbReference type="CDD" id="cd03392">
    <property type="entry name" value="PAP2_like_2"/>
    <property type="match status" value="1"/>
</dbReference>
<proteinExistence type="predicted"/>
<evidence type="ECO:0000313" key="4">
    <source>
        <dbReference type="Proteomes" id="UP000295087"/>
    </source>
</evidence>
<dbReference type="Proteomes" id="UP000295087">
    <property type="component" value="Unassembled WGS sequence"/>
</dbReference>
<feature type="transmembrane region" description="Helical" evidence="1">
    <location>
        <begin position="75"/>
        <end position="93"/>
    </location>
</feature>
<name>A0A4R6NYZ0_NOCIG</name>
<feature type="domain" description="Phosphatidic acid phosphatase type 2/haloperoxidase" evidence="2">
    <location>
        <begin position="103"/>
        <end position="214"/>
    </location>
</feature>
<protein>
    <submittedName>
        <fullName evidence="3">Undecaprenyl-diphosphatase</fullName>
    </submittedName>
</protein>
<dbReference type="SUPFAM" id="SSF48317">
    <property type="entry name" value="Acid phosphatase/Vanadium-dependent haloperoxidase"/>
    <property type="match status" value="1"/>
</dbReference>
<dbReference type="Pfam" id="PF01569">
    <property type="entry name" value="PAP2"/>
    <property type="match status" value="1"/>
</dbReference>
<dbReference type="PANTHER" id="PTHR14969">
    <property type="entry name" value="SPHINGOSINE-1-PHOSPHATE PHOSPHOHYDROLASE"/>
    <property type="match status" value="1"/>
</dbReference>
<evidence type="ECO:0000259" key="2">
    <source>
        <dbReference type="SMART" id="SM00014"/>
    </source>
</evidence>
<dbReference type="PANTHER" id="PTHR14969:SF13">
    <property type="entry name" value="AT30094P"/>
    <property type="match status" value="1"/>
</dbReference>
<reference evidence="3 4" key="1">
    <citation type="submission" date="2019-03" db="EMBL/GenBank/DDBJ databases">
        <title>Genomic Encyclopedia of Type Strains, Phase IV (KMG-IV): sequencing the most valuable type-strain genomes for metagenomic binning, comparative biology and taxonomic classification.</title>
        <authorList>
            <person name="Goeker M."/>
        </authorList>
    </citation>
    <scope>NUCLEOTIDE SEQUENCE [LARGE SCALE GENOMIC DNA]</scope>
    <source>
        <strain evidence="3 4">DSM 44496</strain>
    </source>
</reference>
<dbReference type="SMART" id="SM00014">
    <property type="entry name" value="acidPPc"/>
    <property type="match status" value="1"/>
</dbReference>
<dbReference type="AlphaFoldDB" id="A0A4R6NYZ0"/>
<evidence type="ECO:0000256" key="1">
    <source>
        <dbReference type="SAM" id="Phobius"/>
    </source>
</evidence>
<sequence length="228" mass="24583">MPIDYHSPRVAWSGLGHRIPLAAALVATALALFGLLTWVVAGNMDGTPWDVRVLDWMIAHRGEPLTTVARVITDLGGTVAMTILALVTVIWLLARRDLPVAALVGVTSLGAGALVWGIKRIVDRHRPPMESRLVTELSLSYPSGHSLGSAAVVGVVAIALVPRLRRVWVRRTAIGLAVAFPIAVGLSRVYLGVHWTTDVLAGWIVGLLWLTLSVTLFIRLHARSTTRP</sequence>
<dbReference type="RefSeq" id="WP_084477021.1">
    <property type="nucleotide sequence ID" value="NZ_SNXK01000014.1"/>
</dbReference>
<keyword evidence="1" id="KW-1133">Transmembrane helix</keyword>